<name>A0A2P4YP58_9STRA</name>
<sequence>MAESVNVYVKQLAGTYHDDFYTDETIQTVNKRSETLVERYADGETIMAWELCNECRCAGSGDGLKKSGNCTTTALTKWMTEMSSYIKTLYSNDLVASKSEGFTDKSVYLYSGLRASTLTPISPLTASTTVFTMRTRIYGVSSGLATTWPRTRRLTNPLTLY</sequence>
<comment type="catalytic activity">
    <reaction evidence="1">
        <text>Random hydrolysis of (1-&gt;4)-beta-D-mannosidic linkages in mannans, galactomannans and glucomannans.</text>
        <dbReference type="EC" id="3.2.1.78"/>
    </reaction>
</comment>
<comment type="subcellular location">
    <subcellularLocation>
        <location evidence="2">Secreted</location>
    </subcellularLocation>
</comment>
<keyword evidence="11" id="KW-1185">Reference proteome</keyword>
<organism evidence="10 11">
    <name type="scientific">Phytophthora palmivora</name>
    <dbReference type="NCBI Taxonomy" id="4796"/>
    <lineage>
        <taxon>Eukaryota</taxon>
        <taxon>Sar</taxon>
        <taxon>Stramenopiles</taxon>
        <taxon>Oomycota</taxon>
        <taxon>Peronosporomycetes</taxon>
        <taxon>Peronosporales</taxon>
        <taxon>Peronosporaceae</taxon>
        <taxon>Phytophthora</taxon>
    </lineage>
</organism>
<dbReference type="InterPro" id="IPR001547">
    <property type="entry name" value="Glyco_hydro_5"/>
</dbReference>
<feature type="domain" description="Glycoside hydrolase family 5" evidence="9">
    <location>
        <begin position="24"/>
        <end position="106"/>
    </location>
</feature>
<dbReference type="Pfam" id="PF26410">
    <property type="entry name" value="GH5_mannosidase"/>
    <property type="match status" value="1"/>
</dbReference>
<reference evidence="10 11" key="1">
    <citation type="journal article" date="2017" name="Genome Biol. Evol.">
        <title>Phytophthora megakarya and P. palmivora, closely related causal agents of cacao black pod rot, underwent increases in genome sizes and gene numbers by different mechanisms.</title>
        <authorList>
            <person name="Ali S.S."/>
            <person name="Shao J."/>
            <person name="Lary D.J."/>
            <person name="Kronmiller B."/>
            <person name="Shen D."/>
            <person name="Strem M.D."/>
            <person name="Amoako-Attah I."/>
            <person name="Akrofi A.Y."/>
            <person name="Begoude B.A."/>
            <person name="Ten Hoopen G.M."/>
            <person name="Coulibaly K."/>
            <person name="Kebe B.I."/>
            <person name="Melnick R.L."/>
            <person name="Guiltinan M.J."/>
            <person name="Tyler B.M."/>
            <person name="Meinhardt L.W."/>
            <person name="Bailey B.A."/>
        </authorList>
    </citation>
    <scope>NUCLEOTIDE SEQUENCE [LARGE SCALE GENOMIC DNA]</scope>
    <source>
        <strain evidence="11">sbr112.9</strain>
    </source>
</reference>
<keyword evidence="7" id="KW-0378">Hydrolase</keyword>
<dbReference type="SUPFAM" id="SSF51445">
    <property type="entry name" value="(Trans)glycosidases"/>
    <property type="match status" value="1"/>
</dbReference>
<evidence type="ECO:0000256" key="7">
    <source>
        <dbReference type="ARBA" id="ARBA00022801"/>
    </source>
</evidence>
<dbReference type="EC" id="3.2.1.78" evidence="4"/>
<evidence type="ECO:0000256" key="2">
    <source>
        <dbReference type="ARBA" id="ARBA00004613"/>
    </source>
</evidence>
<evidence type="ECO:0000313" key="11">
    <source>
        <dbReference type="Proteomes" id="UP000237271"/>
    </source>
</evidence>
<evidence type="ECO:0000256" key="5">
    <source>
        <dbReference type="ARBA" id="ARBA00022525"/>
    </source>
</evidence>
<evidence type="ECO:0000256" key="1">
    <source>
        <dbReference type="ARBA" id="ARBA00001678"/>
    </source>
</evidence>
<dbReference type="PANTHER" id="PTHR31451:SF39">
    <property type="entry name" value="MANNAN ENDO-1,4-BETA-MANNOSIDASE 1"/>
    <property type="match status" value="1"/>
</dbReference>
<evidence type="ECO:0000256" key="4">
    <source>
        <dbReference type="ARBA" id="ARBA00012706"/>
    </source>
</evidence>
<evidence type="ECO:0000259" key="9">
    <source>
        <dbReference type="Pfam" id="PF26410"/>
    </source>
</evidence>
<dbReference type="Proteomes" id="UP000237271">
    <property type="component" value="Unassembled WGS sequence"/>
</dbReference>
<dbReference type="InterPro" id="IPR017853">
    <property type="entry name" value="GH"/>
</dbReference>
<dbReference type="OrthoDB" id="406631at2759"/>
<gene>
    <name evidence="10" type="ORF">PHPALM_2695</name>
</gene>
<dbReference type="EMBL" id="NCKW01001285">
    <property type="protein sequence ID" value="POM79591.1"/>
    <property type="molecule type" value="Genomic_DNA"/>
</dbReference>
<accession>A0A2P4YP58</accession>
<dbReference type="AlphaFoldDB" id="A0A2P4YP58"/>
<comment type="similarity">
    <text evidence="3">Belongs to the glycosyl hydrolase 5 (cellulase A) family.</text>
</comment>
<comment type="caution">
    <text evidence="10">The sequence shown here is derived from an EMBL/GenBank/DDBJ whole genome shotgun (WGS) entry which is preliminary data.</text>
</comment>
<dbReference type="PANTHER" id="PTHR31451">
    <property type="match status" value="1"/>
</dbReference>
<evidence type="ECO:0000256" key="8">
    <source>
        <dbReference type="ARBA" id="ARBA00023295"/>
    </source>
</evidence>
<evidence type="ECO:0000256" key="3">
    <source>
        <dbReference type="ARBA" id="ARBA00005641"/>
    </source>
</evidence>
<dbReference type="Gene3D" id="3.20.20.80">
    <property type="entry name" value="Glycosidases"/>
    <property type="match status" value="1"/>
</dbReference>
<keyword evidence="6" id="KW-0732">Signal</keyword>
<dbReference type="GO" id="GO:0005576">
    <property type="term" value="C:extracellular region"/>
    <property type="evidence" value="ECO:0007669"/>
    <property type="project" value="UniProtKB-SubCell"/>
</dbReference>
<dbReference type="InterPro" id="IPR045053">
    <property type="entry name" value="MAN-like"/>
</dbReference>
<protein>
    <recommendedName>
        <fullName evidence="4">mannan endo-1,4-beta-mannosidase</fullName>
        <ecNumber evidence="4">3.2.1.78</ecNumber>
    </recommendedName>
</protein>
<keyword evidence="8" id="KW-0326">Glycosidase</keyword>
<evidence type="ECO:0000313" key="10">
    <source>
        <dbReference type="EMBL" id="POM79591.1"/>
    </source>
</evidence>
<keyword evidence="5" id="KW-0964">Secreted</keyword>
<evidence type="ECO:0000256" key="6">
    <source>
        <dbReference type="ARBA" id="ARBA00022729"/>
    </source>
</evidence>
<proteinExistence type="inferred from homology"/>
<dbReference type="GO" id="GO:0016985">
    <property type="term" value="F:mannan endo-1,4-beta-mannosidase activity"/>
    <property type="evidence" value="ECO:0007669"/>
    <property type="project" value="UniProtKB-EC"/>
</dbReference>